<name>A0A1B9B825_9BACI</name>
<sequence>MQFLFDERLGISLPYSLKDWSEYSINEQEYILNEWEKIRGSIPDRIRELEKKITAKQANLEQEESFILSCRLNEEISELASIINDLWLWFRTTPSLKYE</sequence>
<reference evidence="2" key="1">
    <citation type="submission" date="2016-05" db="EMBL/GenBank/DDBJ databases">
        <authorList>
            <person name="Liu B."/>
            <person name="Wang J."/>
            <person name="Zhu Y."/>
            <person name="Liu G."/>
            <person name="Chen Q."/>
            <person name="Chen Z."/>
            <person name="Lan J."/>
            <person name="Che J."/>
            <person name="Ge C."/>
            <person name="Shi H."/>
            <person name="Pan Z."/>
            <person name="Liu X."/>
        </authorList>
    </citation>
    <scope>NUCLEOTIDE SEQUENCE [LARGE SCALE GENOMIC DNA]</scope>
    <source>
        <strain evidence="2">FJAT-27215</strain>
    </source>
</reference>
<accession>A0A1B9B825</accession>
<gene>
    <name evidence="1" type="ORF">A8F95_00565</name>
</gene>
<dbReference type="EMBL" id="MAYT01000001">
    <property type="protein sequence ID" value="OCA92255.1"/>
    <property type="molecule type" value="Genomic_DNA"/>
</dbReference>
<protein>
    <submittedName>
        <fullName evidence="1">Uncharacterized protein</fullName>
    </submittedName>
</protein>
<evidence type="ECO:0000313" key="1">
    <source>
        <dbReference type="EMBL" id="OCA92255.1"/>
    </source>
</evidence>
<evidence type="ECO:0000313" key="2">
    <source>
        <dbReference type="Proteomes" id="UP000092578"/>
    </source>
</evidence>
<comment type="caution">
    <text evidence="1">The sequence shown here is derived from an EMBL/GenBank/DDBJ whole genome shotgun (WGS) entry which is preliminary data.</text>
</comment>
<dbReference type="AlphaFoldDB" id="A0A1B9B825"/>
<dbReference type="RefSeq" id="WP_065408785.1">
    <property type="nucleotide sequence ID" value="NZ_MAYT01000001.1"/>
</dbReference>
<dbReference type="Proteomes" id="UP000092578">
    <property type="component" value="Unassembled WGS sequence"/>
</dbReference>
<keyword evidence="2" id="KW-1185">Reference proteome</keyword>
<organism evidence="1 2">
    <name type="scientific">Pseudobacillus wudalianchiensis</name>
    <dbReference type="NCBI Taxonomy" id="1743143"/>
    <lineage>
        <taxon>Bacteria</taxon>
        <taxon>Bacillati</taxon>
        <taxon>Bacillota</taxon>
        <taxon>Bacilli</taxon>
        <taxon>Bacillales</taxon>
        <taxon>Bacillaceae</taxon>
        <taxon>Pseudobacillus</taxon>
    </lineage>
</organism>
<proteinExistence type="predicted"/>